<keyword evidence="11" id="KW-0407">Ion channel</keyword>
<keyword evidence="6" id="KW-0631">Potassium channel</keyword>
<evidence type="ECO:0000256" key="11">
    <source>
        <dbReference type="ARBA" id="ARBA00023303"/>
    </source>
</evidence>
<keyword evidence="8 13" id="KW-1133">Transmembrane helix</keyword>
<evidence type="ECO:0000256" key="5">
    <source>
        <dbReference type="ARBA" id="ARBA00022692"/>
    </source>
</evidence>
<dbReference type="PATRIC" id="fig|1423733.4.peg.1661"/>
<organism evidence="14 15">
    <name type="scientific">Secundilactobacillus collinoides DSM 20515 = JCM 1123</name>
    <dbReference type="NCBI Taxonomy" id="1423733"/>
    <lineage>
        <taxon>Bacteria</taxon>
        <taxon>Bacillati</taxon>
        <taxon>Bacillota</taxon>
        <taxon>Bacilli</taxon>
        <taxon>Lactobacillales</taxon>
        <taxon>Lactobacillaceae</taxon>
        <taxon>Secundilactobacillus</taxon>
    </lineage>
</organism>
<evidence type="ECO:0000256" key="13">
    <source>
        <dbReference type="SAM" id="Phobius"/>
    </source>
</evidence>
<proteinExistence type="inferred from homology"/>
<sequence>MNKDRLIAFEDAVLAIIDTILVLDLQKPAIVSWAGLWALRANFFAYTLSFFWIGLMWVSHHNHWHLVKQIDNHTVYLTLILLFFSSLFPYTTSLVAENFYNTTAQVFYGVIIIIISCLNVLISLNLNKLNPEAHFGLLYKIPNHTVILDLACKVIGLLIAVWVYPPAMVYSILIASIVLQFDFSRLFA</sequence>
<evidence type="ECO:0000256" key="7">
    <source>
        <dbReference type="ARBA" id="ARBA00022958"/>
    </source>
</evidence>
<dbReference type="GO" id="GO:0005267">
    <property type="term" value="F:potassium channel activity"/>
    <property type="evidence" value="ECO:0007669"/>
    <property type="project" value="UniProtKB-KW"/>
</dbReference>
<evidence type="ECO:0000256" key="8">
    <source>
        <dbReference type="ARBA" id="ARBA00022989"/>
    </source>
</evidence>
<feature type="transmembrane region" description="Helical" evidence="13">
    <location>
        <begin position="106"/>
        <end position="126"/>
    </location>
</feature>
<protein>
    <submittedName>
        <fullName evidence="14">Ferrochelatase</fullName>
    </submittedName>
</protein>
<dbReference type="GO" id="GO:0016020">
    <property type="term" value="C:membrane"/>
    <property type="evidence" value="ECO:0007669"/>
    <property type="project" value="UniProtKB-SubCell"/>
</dbReference>
<evidence type="ECO:0000313" key="15">
    <source>
        <dbReference type="Proteomes" id="UP000051845"/>
    </source>
</evidence>
<keyword evidence="3" id="KW-0813">Transport</keyword>
<dbReference type="PANTHER" id="PTHR31462:SF5">
    <property type="entry name" value="ENDOSOMAL_LYSOSOMAL PROTON CHANNEL TMEM175"/>
    <property type="match status" value="1"/>
</dbReference>
<name>A0A0R2BE10_SECCO</name>
<dbReference type="AlphaFoldDB" id="A0A0R2BE10"/>
<keyword evidence="10 13" id="KW-0472">Membrane</keyword>
<comment type="subcellular location">
    <subcellularLocation>
        <location evidence="1">Membrane</location>
        <topology evidence="1">Multi-pass membrane protein</topology>
    </subcellularLocation>
</comment>
<keyword evidence="9" id="KW-0406">Ion transport</keyword>
<evidence type="ECO:0000256" key="2">
    <source>
        <dbReference type="ARBA" id="ARBA00006920"/>
    </source>
</evidence>
<evidence type="ECO:0000256" key="12">
    <source>
        <dbReference type="ARBA" id="ARBA00034430"/>
    </source>
</evidence>
<dbReference type="EMBL" id="AYYR01000003">
    <property type="protein sequence ID" value="KRM77951.1"/>
    <property type="molecule type" value="Genomic_DNA"/>
</dbReference>
<dbReference type="PANTHER" id="PTHR31462">
    <property type="entry name" value="ENDOSOMAL/LYSOSOMAL POTASSIUM CHANNEL TMEM175"/>
    <property type="match status" value="1"/>
</dbReference>
<feature type="transmembrane region" description="Helical" evidence="13">
    <location>
        <begin position="70"/>
        <end position="91"/>
    </location>
</feature>
<dbReference type="InterPro" id="IPR010617">
    <property type="entry name" value="TMEM175-like"/>
</dbReference>
<gene>
    <name evidence="14" type="ORF">FC82_GL001579</name>
</gene>
<evidence type="ECO:0000256" key="10">
    <source>
        <dbReference type="ARBA" id="ARBA00023136"/>
    </source>
</evidence>
<dbReference type="GO" id="GO:0015252">
    <property type="term" value="F:proton channel activity"/>
    <property type="evidence" value="ECO:0007669"/>
    <property type="project" value="InterPro"/>
</dbReference>
<evidence type="ECO:0000256" key="1">
    <source>
        <dbReference type="ARBA" id="ARBA00004141"/>
    </source>
</evidence>
<evidence type="ECO:0000313" key="14">
    <source>
        <dbReference type="EMBL" id="KRM77951.1"/>
    </source>
</evidence>
<evidence type="ECO:0000256" key="6">
    <source>
        <dbReference type="ARBA" id="ARBA00022826"/>
    </source>
</evidence>
<dbReference type="RefSeq" id="WP_054762549.1">
    <property type="nucleotide sequence ID" value="NZ_AYYR01000003.1"/>
</dbReference>
<comment type="catalytic activity">
    <reaction evidence="12">
        <text>K(+)(in) = K(+)(out)</text>
        <dbReference type="Rhea" id="RHEA:29463"/>
        <dbReference type="ChEBI" id="CHEBI:29103"/>
    </reaction>
</comment>
<comment type="caution">
    <text evidence="14">The sequence shown here is derived from an EMBL/GenBank/DDBJ whole genome shotgun (WGS) entry which is preliminary data.</text>
</comment>
<evidence type="ECO:0000256" key="9">
    <source>
        <dbReference type="ARBA" id="ARBA00023065"/>
    </source>
</evidence>
<dbReference type="Pfam" id="PF06736">
    <property type="entry name" value="TMEM175"/>
    <property type="match status" value="1"/>
</dbReference>
<keyword evidence="7" id="KW-0630">Potassium</keyword>
<accession>A0A0R2BE10</accession>
<dbReference type="Proteomes" id="UP000051845">
    <property type="component" value="Unassembled WGS sequence"/>
</dbReference>
<reference evidence="14 15" key="1">
    <citation type="journal article" date="2015" name="Genome Announc.">
        <title>Expanding the biotechnology potential of lactobacilli through comparative genomics of 213 strains and associated genera.</title>
        <authorList>
            <person name="Sun Z."/>
            <person name="Harris H.M."/>
            <person name="McCann A."/>
            <person name="Guo C."/>
            <person name="Argimon S."/>
            <person name="Zhang W."/>
            <person name="Yang X."/>
            <person name="Jeffery I.B."/>
            <person name="Cooney J.C."/>
            <person name="Kagawa T.F."/>
            <person name="Liu W."/>
            <person name="Song Y."/>
            <person name="Salvetti E."/>
            <person name="Wrobel A."/>
            <person name="Rasinkangas P."/>
            <person name="Parkhill J."/>
            <person name="Rea M.C."/>
            <person name="O'Sullivan O."/>
            <person name="Ritari J."/>
            <person name="Douillard F.P."/>
            <person name="Paul Ross R."/>
            <person name="Yang R."/>
            <person name="Briner A.E."/>
            <person name="Felis G.E."/>
            <person name="de Vos W.M."/>
            <person name="Barrangou R."/>
            <person name="Klaenhammer T.R."/>
            <person name="Caufield P.W."/>
            <person name="Cui Y."/>
            <person name="Zhang H."/>
            <person name="O'Toole P.W."/>
        </authorList>
    </citation>
    <scope>NUCLEOTIDE SEQUENCE [LARGE SCALE GENOMIC DNA]</scope>
    <source>
        <strain evidence="14 15">DSM 20515</strain>
    </source>
</reference>
<evidence type="ECO:0000256" key="3">
    <source>
        <dbReference type="ARBA" id="ARBA00022448"/>
    </source>
</evidence>
<feature type="transmembrane region" description="Helical" evidence="13">
    <location>
        <begin position="37"/>
        <end position="58"/>
    </location>
</feature>
<comment type="similarity">
    <text evidence="2">Belongs to the TMEM175 family.</text>
</comment>
<evidence type="ECO:0000256" key="4">
    <source>
        <dbReference type="ARBA" id="ARBA00022538"/>
    </source>
</evidence>
<keyword evidence="5 13" id="KW-0812">Transmembrane</keyword>
<keyword evidence="4" id="KW-0633">Potassium transport</keyword>